<dbReference type="Proteomes" id="UP001305779">
    <property type="component" value="Unassembled WGS sequence"/>
</dbReference>
<dbReference type="PANTHER" id="PTHR37540:SF5">
    <property type="entry name" value="TRANSCRIPTION FACTOR DOMAIN-CONTAINING PROTEIN"/>
    <property type="match status" value="1"/>
</dbReference>
<dbReference type="InterPro" id="IPR021858">
    <property type="entry name" value="Fun_TF"/>
</dbReference>
<feature type="compositionally biased region" description="Low complexity" evidence="1">
    <location>
        <begin position="88"/>
        <end position="97"/>
    </location>
</feature>
<keyword evidence="3" id="KW-1185">Reference proteome</keyword>
<evidence type="ECO:0000313" key="3">
    <source>
        <dbReference type="Proteomes" id="UP001305779"/>
    </source>
</evidence>
<reference evidence="2 3" key="1">
    <citation type="journal article" date="2023" name="G3 (Bethesda)">
        <title>A chromosome-level genome assembly of Zasmidium syzygii isolated from banana leaves.</title>
        <authorList>
            <person name="van Westerhoven A.C."/>
            <person name="Mehrabi R."/>
            <person name="Talebi R."/>
            <person name="Steentjes M.B.F."/>
            <person name="Corcolon B."/>
            <person name="Chong P.A."/>
            <person name="Kema G.H.J."/>
            <person name="Seidl M.F."/>
        </authorList>
    </citation>
    <scope>NUCLEOTIDE SEQUENCE [LARGE SCALE GENOMIC DNA]</scope>
    <source>
        <strain evidence="2 3">P124</strain>
    </source>
</reference>
<feature type="compositionally biased region" description="Basic residues" evidence="1">
    <location>
        <begin position="71"/>
        <end position="82"/>
    </location>
</feature>
<sequence>MQRPHGKPDPQPRTTSKSPLPSPSEERQDPFISSHPTGVAFVPFKAGTSSGISEETRRAVRVQAAKASAAARKRTIARKLAGKRSTSYDDASSSSAAESDRGRRPSVASAADLKALTLATSPSPARSISNGQLEPFRLYPVAKWHPEIPDLVDYFLHNFAPEVTTDMLGRDVMRNQLWPEALQDSALFHAILLTAASHASLSRAQALPTTLLAQLRSSTFESINGAIARSQGRGGVNDAVAGAIALMAAWELQYGSLTTYEMHMRGLETIVNIRGGTAPSEPTQAGLESFSTAIAQLILNAGHDLAIYASRPPYFESNNIAPTGVPAPARSRGLARLSEQRLILPNLLSLIDTLPSHNVHDGHAFSTVRNTQQRLVEWTLALATRVSYSPTQTLREDNIKQQASALIRLAGLTLCEYFQMLAGMTSSEGLGPLYGEALLLAPETLVGTLYEEATFWALFTICSTTGRCEAKHMRCLKRLQLELGIRDWTAARELLSKYAYPAETLDGSAYNLWEAISNSMIARDTTQGARENNVFARGILHPPTHIGAAIAAAEADTT</sequence>
<dbReference type="EMBL" id="JAXOVC010000003">
    <property type="protein sequence ID" value="KAK4504216.1"/>
    <property type="molecule type" value="Genomic_DNA"/>
</dbReference>
<evidence type="ECO:0000256" key="1">
    <source>
        <dbReference type="SAM" id="MobiDB-lite"/>
    </source>
</evidence>
<feature type="compositionally biased region" description="Basic and acidic residues" evidence="1">
    <location>
        <begin position="1"/>
        <end position="10"/>
    </location>
</feature>
<dbReference type="PANTHER" id="PTHR37540">
    <property type="entry name" value="TRANSCRIPTION FACTOR (ACR-2), PUTATIVE-RELATED-RELATED"/>
    <property type="match status" value="1"/>
</dbReference>
<feature type="region of interest" description="Disordered" evidence="1">
    <location>
        <begin position="1"/>
        <end position="107"/>
    </location>
</feature>
<protein>
    <recommendedName>
        <fullName evidence="4">Tachykinin family protein</fullName>
    </recommendedName>
</protein>
<organism evidence="2 3">
    <name type="scientific">Zasmidium cellare</name>
    <name type="common">Wine cellar mold</name>
    <name type="synonym">Racodium cellare</name>
    <dbReference type="NCBI Taxonomy" id="395010"/>
    <lineage>
        <taxon>Eukaryota</taxon>
        <taxon>Fungi</taxon>
        <taxon>Dikarya</taxon>
        <taxon>Ascomycota</taxon>
        <taxon>Pezizomycotina</taxon>
        <taxon>Dothideomycetes</taxon>
        <taxon>Dothideomycetidae</taxon>
        <taxon>Mycosphaerellales</taxon>
        <taxon>Mycosphaerellaceae</taxon>
        <taxon>Zasmidium</taxon>
    </lineage>
</organism>
<proteinExistence type="predicted"/>
<feature type="compositionally biased region" description="Low complexity" evidence="1">
    <location>
        <begin position="61"/>
        <end position="70"/>
    </location>
</feature>
<dbReference type="Pfam" id="PF11951">
    <property type="entry name" value="Fungal_trans_2"/>
    <property type="match status" value="1"/>
</dbReference>
<accession>A0ABR0ESX5</accession>
<evidence type="ECO:0008006" key="4">
    <source>
        <dbReference type="Google" id="ProtNLM"/>
    </source>
</evidence>
<evidence type="ECO:0000313" key="2">
    <source>
        <dbReference type="EMBL" id="KAK4504216.1"/>
    </source>
</evidence>
<gene>
    <name evidence="2" type="ORF">PRZ48_005132</name>
</gene>
<comment type="caution">
    <text evidence="2">The sequence shown here is derived from an EMBL/GenBank/DDBJ whole genome shotgun (WGS) entry which is preliminary data.</text>
</comment>
<name>A0ABR0ESX5_ZASCE</name>